<evidence type="ECO:0000256" key="2">
    <source>
        <dbReference type="ARBA" id="ARBA00005710"/>
    </source>
</evidence>
<dbReference type="PANTHER" id="PTHR30329:SF21">
    <property type="entry name" value="LIPOPROTEIN YIAD-RELATED"/>
    <property type="match status" value="1"/>
</dbReference>
<evidence type="ECO:0000256" key="6">
    <source>
        <dbReference type="ARBA" id="ARBA00023065"/>
    </source>
</evidence>
<dbReference type="PANTHER" id="PTHR30329">
    <property type="entry name" value="STATOR ELEMENT OF FLAGELLAR MOTOR COMPLEX"/>
    <property type="match status" value="1"/>
</dbReference>
<dbReference type="SUPFAM" id="SSF103088">
    <property type="entry name" value="OmpA-like"/>
    <property type="match status" value="1"/>
</dbReference>
<protein>
    <submittedName>
        <fullName evidence="14">Outer membrane protein P5</fullName>
    </submittedName>
</protein>
<keyword evidence="5" id="KW-0812">Transmembrane</keyword>
<dbReference type="GO" id="GO:0006811">
    <property type="term" value="P:monoatomic ion transport"/>
    <property type="evidence" value="ECO:0007669"/>
    <property type="project" value="UniProtKB-KW"/>
</dbReference>
<dbReference type="InterPro" id="IPR002368">
    <property type="entry name" value="OmpA"/>
</dbReference>
<dbReference type="Pfam" id="PF01389">
    <property type="entry name" value="OmpA_membrane"/>
    <property type="match status" value="1"/>
</dbReference>
<feature type="domain" description="OmpA-like" evidence="13">
    <location>
        <begin position="209"/>
        <end position="319"/>
    </location>
</feature>
<dbReference type="GO" id="GO:0009279">
    <property type="term" value="C:cell outer membrane"/>
    <property type="evidence" value="ECO:0007669"/>
    <property type="project" value="UniProtKB-SubCell"/>
</dbReference>
<comment type="subcellular location">
    <subcellularLocation>
        <location evidence="1">Cell outer membrane</location>
        <topology evidence="1">Multi-pass membrane protein</topology>
    </subcellularLocation>
</comment>
<proteinExistence type="inferred from homology"/>
<evidence type="ECO:0000256" key="5">
    <source>
        <dbReference type="ARBA" id="ARBA00022692"/>
    </source>
</evidence>
<dbReference type="InterPro" id="IPR006664">
    <property type="entry name" value="OMP_bac"/>
</dbReference>
<dbReference type="AlphaFoldDB" id="A0A128EZC4"/>
<keyword evidence="10" id="KW-0998">Cell outer membrane</keyword>
<dbReference type="InterPro" id="IPR006665">
    <property type="entry name" value="OmpA-like"/>
</dbReference>
<dbReference type="SUPFAM" id="SSF56925">
    <property type="entry name" value="OMPA-like"/>
    <property type="match status" value="1"/>
</dbReference>
<dbReference type="InterPro" id="IPR000498">
    <property type="entry name" value="OmpA-like_TM_dom"/>
</dbReference>
<feature type="chain" id="PRO_5007281837" evidence="12">
    <location>
        <begin position="24"/>
        <end position="319"/>
    </location>
</feature>
<dbReference type="InterPro" id="IPR050330">
    <property type="entry name" value="Bact_OuterMem_StrucFunc"/>
</dbReference>
<reference evidence="15" key="1">
    <citation type="submission" date="2016-02" db="EMBL/GenBank/DDBJ databases">
        <authorList>
            <person name="Rodrigo-Torres Lidia"/>
            <person name="Arahal R.David."/>
        </authorList>
    </citation>
    <scope>NUCLEOTIDE SEQUENCE [LARGE SCALE GENOMIC DNA]</scope>
    <source>
        <strain evidence="15">CECT 9029</strain>
    </source>
</reference>
<dbReference type="GO" id="GO:0046930">
    <property type="term" value="C:pore complex"/>
    <property type="evidence" value="ECO:0007669"/>
    <property type="project" value="UniProtKB-KW"/>
</dbReference>
<evidence type="ECO:0000256" key="10">
    <source>
        <dbReference type="ARBA" id="ARBA00023237"/>
    </source>
</evidence>
<dbReference type="RefSeq" id="WP_062662537.1">
    <property type="nucleotide sequence ID" value="NZ_FIZX01000001.1"/>
</dbReference>
<evidence type="ECO:0000256" key="1">
    <source>
        <dbReference type="ARBA" id="ARBA00004571"/>
    </source>
</evidence>
<comment type="similarity">
    <text evidence="2">Belongs to the outer membrane OOP (TC 1.B.6) superfamily. OmpA family.</text>
</comment>
<evidence type="ECO:0000256" key="4">
    <source>
        <dbReference type="ARBA" id="ARBA00022452"/>
    </source>
</evidence>
<dbReference type="OrthoDB" id="5813665at2"/>
<keyword evidence="6" id="KW-0406">Ion transport</keyword>
<evidence type="ECO:0000313" key="15">
    <source>
        <dbReference type="Proteomes" id="UP000071641"/>
    </source>
</evidence>
<dbReference type="PRINTS" id="PR01021">
    <property type="entry name" value="OMPADOMAIN"/>
</dbReference>
<keyword evidence="15" id="KW-1185">Reference proteome</keyword>
<gene>
    <name evidence="14" type="primary">ompA_2</name>
    <name evidence="14" type="ORF">GCE9029_01688</name>
</gene>
<dbReference type="GO" id="GO:0015288">
    <property type="term" value="F:porin activity"/>
    <property type="evidence" value="ECO:0007669"/>
    <property type="project" value="UniProtKB-KW"/>
</dbReference>
<keyword evidence="9" id="KW-1015">Disulfide bond</keyword>
<evidence type="ECO:0000256" key="3">
    <source>
        <dbReference type="ARBA" id="ARBA00022448"/>
    </source>
</evidence>
<sequence length="319" mass="34050">MKKTFISSAILISMFGIAPQAFASDTDIQQATGEGFYIGAGTGMGLIEESEMPAGSEHDAHALKLEGGYDFGNHFSVYGGYGYMNDFGVNEGANADLHIAEMGVKGDLDVTENLSMFGKVGGAYIFADNTDGDVFKKENAVVAAGVGLEYQLTHAVSTQVGYDIYADVEKANGGKTDLHQVYWGMSYKFGQPATPMVVTEEVVKTVEVVEEIPSRVHYVLPFKVGSADINEYGAFNLNEVAHSMLANPDLQAELIGRTDTSGSDATNQRVSAARADAVAKYLVSKGVEAERITVISVADQSPISQSDALLERSVEITLL</sequence>
<evidence type="ECO:0000256" key="11">
    <source>
        <dbReference type="PROSITE-ProRule" id="PRU00473"/>
    </source>
</evidence>
<dbReference type="InterPro" id="IPR011250">
    <property type="entry name" value="OMP/PagP_B-barrel"/>
</dbReference>
<dbReference type="Pfam" id="PF00691">
    <property type="entry name" value="OmpA"/>
    <property type="match status" value="1"/>
</dbReference>
<dbReference type="STRING" id="1796497.GCE9029_01688"/>
<evidence type="ECO:0000256" key="7">
    <source>
        <dbReference type="ARBA" id="ARBA00023114"/>
    </source>
</evidence>
<evidence type="ECO:0000256" key="8">
    <source>
        <dbReference type="ARBA" id="ARBA00023136"/>
    </source>
</evidence>
<name>A0A128EZC4_9GAMM</name>
<dbReference type="Proteomes" id="UP000071641">
    <property type="component" value="Unassembled WGS sequence"/>
</dbReference>
<keyword evidence="12" id="KW-0732">Signal</keyword>
<dbReference type="PRINTS" id="PR01022">
    <property type="entry name" value="OUTRMMBRANEA"/>
</dbReference>
<dbReference type="InterPro" id="IPR036737">
    <property type="entry name" value="OmpA-like_sf"/>
</dbReference>
<dbReference type="Gene3D" id="3.30.1330.60">
    <property type="entry name" value="OmpA-like domain"/>
    <property type="match status" value="1"/>
</dbReference>
<dbReference type="PROSITE" id="PS51123">
    <property type="entry name" value="OMPA_2"/>
    <property type="match status" value="1"/>
</dbReference>
<accession>A0A128EZC4</accession>
<dbReference type="CDD" id="cd07185">
    <property type="entry name" value="OmpA_C-like"/>
    <property type="match status" value="1"/>
</dbReference>
<organism evidence="14 15">
    <name type="scientific">Grimontia celer</name>
    <dbReference type="NCBI Taxonomy" id="1796497"/>
    <lineage>
        <taxon>Bacteria</taxon>
        <taxon>Pseudomonadati</taxon>
        <taxon>Pseudomonadota</taxon>
        <taxon>Gammaproteobacteria</taxon>
        <taxon>Vibrionales</taxon>
        <taxon>Vibrionaceae</taxon>
        <taxon>Grimontia</taxon>
    </lineage>
</organism>
<dbReference type="EMBL" id="FIZX01000001">
    <property type="protein sequence ID" value="CZF79857.1"/>
    <property type="molecule type" value="Genomic_DNA"/>
</dbReference>
<evidence type="ECO:0000259" key="13">
    <source>
        <dbReference type="PROSITE" id="PS51123"/>
    </source>
</evidence>
<evidence type="ECO:0000256" key="9">
    <source>
        <dbReference type="ARBA" id="ARBA00023157"/>
    </source>
</evidence>
<evidence type="ECO:0000313" key="14">
    <source>
        <dbReference type="EMBL" id="CZF79857.1"/>
    </source>
</evidence>
<keyword evidence="8 11" id="KW-0472">Membrane</keyword>
<feature type="signal peptide" evidence="12">
    <location>
        <begin position="1"/>
        <end position="23"/>
    </location>
</feature>
<keyword evidence="3" id="KW-0813">Transport</keyword>
<dbReference type="Gene3D" id="2.40.160.20">
    <property type="match status" value="1"/>
</dbReference>
<evidence type="ECO:0000256" key="12">
    <source>
        <dbReference type="SAM" id="SignalP"/>
    </source>
</evidence>
<keyword evidence="4" id="KW-1134">Transmembrane beta strand</keyword>
<keyword evidence="7" id="KW-0626">Porin</keyword>